<evidence type="ECO:0000313" key="1">
    <source>
        <dbReference type="EMBL" id="KAI5677493.1"/>
    </source>
</evidence>
<gene>
    <name evidence="1" type="ORF">M9H77_08443</name>
</gene>
<dbReference type="Proteomes" id="UP001060085">
    <property type="component" value="Linkage Group LG02"/>
</dbReference>
<sequence>MPDTIQLGRQTIRQHGAQVARIHMHDWLILLLLVVIEIVLNIIEPFHRFVGADMMTDLKYPLKENTIPLWAVPIIAILLPFVVIIMFFFIRRDVYDSHQAILGLLYSVFITGVLTDAIKDAVGRPRPDFFWRCFPDGKGVFDPVTGDVRCTGLPAVIKEGHKSFPSGHTSWSFAGLSFLAWYLSGKVKAFDRQGHVAKLCLVFLPLLVAALVGVSRVDDYWHHWQDVFAGALLGMVVASFCYLQFFPPPYDLDGWGPHVYFRMLEESRNGNQSSSNINCLGIGQSEVESEYVQSHHERETSEVMMVQDTSPRLNDMEQGRRF</sequence>
<protein>
    <submittedName>
        <fullName evidence="1">Uncharacterized protein</fullName>
    </submittedName>
</protein>
<reference evidence="2" key="1">
    <citation type="journal article" date="2023" name="Nat. Plants">
        <title>Single-cell RNA sequencing provides a high-resolution roadmap for understanding the multicellular compartmentation of specialized metabolism.</title>
        <authorList>
            <person name="Sun S."/>
            <person name="Shen X."/>
            <person name="Li Y."/>
            <person name="Li Y."/>
            <person name="Wang S."/>
            <person name="Li R."/>
            <person name="Zhang H."/>
            <person name="Shen G."/>
            <person name="Guo B."/>
            <person name="Wei J."/>
            <person name="Xu J."/>
            <person name="St-Pierre B."/>
            <person name="Chen S."/>
            <person name="Sun C."/>
        </authorList>
    </citation>
    <scope>NUCLEOTIDE SEQUENCE [LARGE SCALE GENOMIC DNA]</scope>
</reference>
<proteinExistence type="predicted"/>
<keyword evidence="2" id="KW-1185">Reference proteome</keyword>
<organism evidence="1 2">
    <name type="scientific">Catharanthus roseus</name>
    <name type="common">Madagascar periwinkle</name>
    <name type="synonym">Vinca rosea</name>
    <dbReference type="NCBI Taxonomy" id="4058"/>
    <lineage>
        <taxon>Eukaryota</taxon>
        <taxon>Viridiplantae</taxon>
        <taxon>Streptophyta</taxon>
        <taxon>Embryophyta</taxon>
        <taxon>Tracheophyta</taxon>
        <taxon>Spermatophyta</taxon>
        <taxon>Magnoliopsida</taxon>
        <taxon>eudicotyledons</taxon>
        <taxon>Gunneridae</taxon>
        <taxon>Pentapetalae</taxon>
        <taxon>asterids</taxon>
        <taxon>lamiids</taxon>
        <taxon>Gentianales</taxon>
        <taxon>Apocynaceae</taxon>
        <taxon>Rauvolfioideae</taxon>
        <taxon>Vinceae</taxon>
        <taxon>Catharanthinae</taxon>
        <taxon>Catharanthus</taxon>
    </lineage>
</organism>
<evidence type="ECO:0000313" key="2">
    <source>
        <dbReference type="Proteomes" id="UP001060085"/>
    </source>
</evidence>
<accession>A0ACC0BY32</accession>
<comment type="caution">
    <text evidence="1">The sequence shown here is derived from an EMBL/GenBank/DDBJ whole genome shotgun (WGS) entry which is preliminary data.</text>
</comment>
<name>A0ACC0BY32_CATRO</name>
<dbReference type="EMBL" id="CM044702">
    <property type="protein sequence ID" value="KAI5677493.1"/>
    <property type="molecule type" value="Genomic_DNA"/>
</dbReference>